<accession>A0A974RZX5</accession>
<reference evidence="1 2" key="1">
    <citation type="submission" date="2021-01" db="EMBL/GenBank/DDBJ databases">
        <title>FDA dAtabase for Regulatory Grade micrObial Sequences (FDA-ARGOS): Supporting development and validation of Infectious Disease Dx tests.</title>
        <authorList>
            <person name="Nelson B."/>
            <person name="Plummer A."/>
            <person name="Tallon L."/>
            <person name="Sadzewicz L."/>
            <person name="Zhao X."/>
            <person name="Boylan J."/>
            <person name="Ott S."/>
            <person name="Bowen H."/>
            <person name="Vavikolanu K."/>
            <person name="Mehta A."/>
            <person name="Aluvathingal J."/>
            <person name="Nadendla S."/>
            <person name="Myers T."/>
            <person name="Yan Y."/>
            <person name="Sichtig H."/>
        </authorList>
    </citation>
    <scope>NUCLEOTIDE SEQUENCE [LARGE SCALE GENOMIC DNA]</scope>
    <source>
        <strain evidence="1 2">FDAARGOS_1161</strain>
    </source>
</reference>
<keyword evidence="2" id="KW-1185">Reference proteome</keyword>
<name>A0A974RZX5_PERPY</name>
<evidence type="ECO:0000313" key="2">
    <source>
        <dbReference type="Proteomes" id="UP000595254"/>
    </source>
</evidence>
<dbReference type="Proteomes" id="UP000595254">
    <property type="component" value="Chromosome"/>
</dbReference>
<gene>
    <name evidence="1" type="ORF">I6J18_19625</name>
</gene>
<protein>
    <submittedName>
        <fullName evidence="1">Uncharacterized protein</fullName>
    </submittedName>
</protein>
<sequence length="69" mass="8546">MKVYYKVMREWHSFQQYHYEILIRDCLLPSMRKQLGIKAVYHKEMTQIYKERLLYTKVSPFEQQSGRSL</sequence>
<proteinExistence type="predicted"/>
<dbReference type="AlphaFoldDB" id="A0A974RZX5"/>
<dbReference type="RefSeq" id="WP_201647660.1">
    <property type="nucleotide sequence ID" value="NZ_CP068053.1"/>
</dbReference>
<dbReference type="EMBL" id="CP068053">
    <property type="protein sequence ID" value="QQS99772.1"/>
    <property type="molecule type" value="Genomic_DNA"/>
</dbReference>
<organism evidence="1 2">
    <name type="scientific">Peribacillus psychrosaccharolyticus</name>
    <name type="common">Bacillus psychrosaccharolyticus</name>
    <dbReference type="NCBI Taxonomy" id="1407"/>
    <lineage>
        <taxon>Bacteria</taxon>
        <taxon>Bacillati</taxon>
        <taxon>Bacillota</taxon>
        <taxon>Bacilli</taxon>
        <taxon>Bacillales</taxon>
        <taxon>Bacillaceae</taxon>
        <taxon>Peribacillus</taxon>
    </lineage>
</organism>
<dbReference type="KEGG" id="ppsr:I6J18_19625"/>
<evidence type="ECO:0000313" key="1">
    <source>
        <dbReference type="EMBL" id="QQS99772.1"/>
    </source>
</evidence>